<dbReference type="EMBL" id="JANJYJ010000001">
    <property type="protein sequence ID" value="KAK3229395.1"/>
    <property type="molecule type" value="Genomic_DNA"/>
</dbReference>
<evidence type="ECO:0000256" key="1">
    <source>
        <dbReference type="SAM" id="MobiDB-lite"/>
    </source>
</evidence>
<dbReference type="Proteomes" id="UP001281410">
    <property type="component" value="Unassembled WGS sequence"/>
</dbReference>
<accession>A0AAE0B4Y4</accession>
<feature type="region of interest" description="Disordered" evidence="1">
    <location>
        <begin position="1"/>
        <end position="23"/>
    </location>
</feature>
<proteinExistence type="predicted"/>
<dbReference type="GO" id="GO:0004523">
    <property type="term" value="F:RNA-DNA hybrid ribonuclease activity"/>
    <property type="evidence" value="ECO:0007669"/>
    <property type="project" value="InterPro"/>
</dbReference>
<reference evidence="3" key="1">
    <citation type="journal article" date="2023" name="Plant J.">
        <title>Genome sequences and population genomics provide insights into the demographic history, inbreeding, and mutation load of two 'living fossil' tree species of Dipteronia.</title>
        <authorList>
            <person name="Feng Y."/>
            <person name="Comes H.P."/>
            <person name="Chen J."/>
            <person name="Zhu S."/>
            <person name="Lu R."/>
            <person name="Zhang X."/>
            <person name="Li P."/>
            <person name="Qiu J."/>
            <person name="Olsen K.M."/>
            <person name="Qiu Y."/>
        </authorList>
    </citation>
    <scope>NUCLEOTIDE SEQUENCE</scope>
    <source>
        <strain evidence="3">NBL</strain>
    </source>
</reference>
<feature type="region of interest" description="Disordered" evidence="1">
    <location>
        <begin position="249"/>
        <end position="287"/>
    </location>
</feature>
<dbReference type="Pfam" id="PF13456">
    <property type="entry name" value="RVT_3"/>
    <property type="match status" value="1"/>
</dbReference>
<dbReference type="InterPro" id="IPR012337">
    <property type="entry name" value="RNaseH-like_sf"/>
</dbReference>
<sequence length="1061" mass="120831">MEGNRAINRVGRVNGSGGRGQGSGVSRGVNQLFNLQMDRFYAEALIGNQEESKAQGTHDNPAIMNWEGTQLNEVWLSKCAVGVLKHFSDLSSVNHRLSNRGFTFYSHYMGDKIILWHFETDIECIGFVKSRFFWDDCFASIEVCSKHIVAKSRPVWVEVYGIPLSCWHGSFFLQVGRVLGVPLLIEEDTLKKKRLGKGKVLVLFPFESKCSEKIKVVEHSRSFELTIVRDDSKVDYDWIRSHLSLTNGNHKQVSETLENRRRRPEKFESQTPLLLAQKNPDKPDDSLSIRSARFVSRQKNRQEEGNFFLKNRDVRTQGFKKVVNPYQSQYKQDKVPINTEEPNIPNQLSKVESDEEVGPTADGLGSDHTVVAVSEMQSSTIGPDIPNTLDHIIDSHAQLKKIHNKEGTIHVLETGIKERQRHTASREEAIQLEIDLGLPIGRMEEEPQVFEVKDSHGLEKRRGSRKGGSINKHAMKTRNEKAGEEGSWNLAVEVVNVIEQQYCKKNGSLEGNMDSISLDEEIVKVIETGVTLGFDFEGREEDYTQILSQKEDEDNARLTPWKRRFLSKGGRLILIKAVLSSLPTYFLSVFKVPGGVAQMIERFQRNFFWGDGNAKRKIHSVDWETTCKNSKKGWLRHRQSPRQKQRIVSKMDLAVREGRKISVEEGYVRQVRDIGLRLSLEEACYHNRLVLHEGGGSWLGSTWVWNMALRRPLFDWEWDQWSSFQVLLDSVVSRKTIPDNFAWSFSVSSFRRQLEDYGDIDTMAAPFDSLMSWRGLCPPKIEVFVWQLLRGRVLVKGVLKRFGYKPSAGSARGSLQDWFTGWDVLCPLKSQVRAWRLCFLATVWFIWEHRNHVVFKDMKADMELLVDMIKFRMVWWFKHHSKGFFDPATSLLLNIADSCKDHKPINVSNKEPWIPPEEGCLKFNVDGSARGSPGPAGICGILRDTNGKVRCIFSISVGQQSSNTAKVLAVQKACHLCAYHADMGSKMIQIISDSKQVVSWVNEVGLGSLYHINLIMDIRECLSSMANASVVYNSRATNSLTDSLARKASESLVNRLEWSLE</sequence>
<gene>
    <name evidence="3" type="ORF">Dsin_001276</name>
</gene>
<dbReference type="InterPro" id="IPR044730">
    <property type="entry name" value="RNase_H-like_dom_plant"/>
</dbReference>
<organism evidence="3 4">
    <name type="scientific">Dipteronia sinensis</name>
    <dbReference type="NCBI Taxonomy" id="43782"/>
    <lineage>
        <taxon>Eukaryota</taxon>
        <taxon>Viridiplantae</taxon>
        <taxon>Streptophyta</taxon>
        <taxon>Embryophyta</taxon>
        <taxon>Tracheophyta</taxon>
        <taxon>Spermatophyta</taxon>
        <taxon>Magnoliopsida</taxon>
        <taxon>eudicotyledons</taxon>
        <taxon>Gunneridae</taxon>
        <taxon>Pentapetalae</taxon>
        <taxon>rosids</taxon>
        <taxon>malvids</taxon>
        <taxon>Sapindales</taxon>
        <taxon>Sapindaceae</taxon>
        <taxon>Hippocastanoideae</taxon>
        <taxon>Acereae</taxon>
        <taxon>Dipteronia</taxon>
    </lineage>
</organism>
<protein>
    <recommendedName>
        <fullName evidence="2">RNase H type-1 domain-containing protein</fullName>
    </recommendedName>
</protein>
<dbReference type="InterPro" id="IPR036397">
    <property type="entry name" value="RNaseH_sf"/>
</dbReference>
<dbReference type="GO" id="GO:0003676">
    <property type="term" value="F:nucleic acid binding"/>
    <property type="evidence" value="ECO:0007669"/>
    <property type="project" value="InterPro"/>
</dbReference>
<dbReference type="PANTHER" id="PTHR33116:SF78">
    <property type="entry name" value="OS12G0587133 PROTEIN"/>
    <property type="match status" value="1"/>
</dbReference>
<dbReference type="SUPFAM" id="SSF53098">
    <property type="entry name" value="Ribonuclease H-like"/>
    <property type="match status" value="1"/>
</dbReference>
<dbReference type="Gene3D" id="3.30.420.10">
    <property type="entry name" value="Ribonuclease H-like superfamily/Ribonuclease H"/>
    <property type="match status" value="1"/>
</dbReference>
<keyword evidence="4" id="KW-1185">Reference proteome</keyword>
<feature type="domain" description="RNase H type-1" evidence="2">
    <location>
        <begin position="917"/>
        <end position="1050"/>
    </location>
</feature>
<evidence type="ECO:0000259" key="2">
    <source>
        <dbReference type="PROSITE" id="PS50879"/>
    </source>
</evidence>
<feature type="compositionally biased region" description="Gly residues" evidence="1">
    <location>
        <begin position="14"/>
        <end position="23"/>
    </location>
</feature>
<evidence type="ECO:0000313" key="3">
    <source>
        <dbReference type="EMBL" id="KAK3229395.1"/>
    </source>
</evidence>
<feature type="region of interest" description="Disordered" evidence="1">
    <location>
        <begin position="454"/>
        <end position="482"/>
    </location>
</feature>
<dbReference type="InterPro" id="IPR002156">
    <property type="entry name" value="RNaseH_domain"/>
</dbReference>
<name>A0AAE0B4Y4_9ROSI</name>
<evidence type="ECO:0000313" key="4">
    <source>
        <dbReference type="Proteomes" id="UP001281410"/>
    </source>
</evidence>
<dbReference type="CDD" id="cd06222">
    <property type="entry name" value="RNase_H_like"/>
    <property type="match status" value="1"/>
</dbReference>
<comment type="caution">
    <text evidence="3">The sequence shown here is derived from an EMBL/GenBank/DDBJ whole genome shotgun (WGS) entry which is preliminary data.</text>
</comment>
<dbReference type="PANTHER" id="PTHR33116">
    <property type="entry name" value="REVERSE TRANSCRIPTASE ZINC-BINDING DOMAIN-CONTAINING PROTEIN-RELATED-RELATED"/>
    <property type="match status" value="1"/>
</dbReference>
<dbReference type="AlphaFoldDB" id="A0AAE0B4Y4"/>
<dbReference type="PROSITE" id="PS50879">
    <property type="entry name" value="RNASE_H_1"/>
    <property type="match status" value="1"/>
</dbReference>